<proteinExistence type="predicted"/>
<dbReference type="InterPro" id="IPR036719">
    <property type="entry name" value="Neuro-gated_channel_TM_sf"/>
</dbReference>
<gene>
    <name evidence="2" type="primary">GLRA3_2</name>
    <name evidence="2" type="ORF">SK128_007632</name>
</gene>
<dbReference type="SUPFAM" id="SSF90112">
    <property type="entry name" value="Neurotransmitter-gated ion-channel transmembrane pore"/>
    <property type="match status" value="1"/>
</dbReference>
<evidence type="ECO:0000313" key="2">
    <source>
        <dbReference type="EMBL" id="KAK7072252.1"/>
    </source>
</evidence>
<accession>A0AAN8WU37</accession>
<dbReference type="GO" id="GO:0006811">
    <property type="term" value="P:monoatomic ion transport"/>
    <property type="evidence" value="ECO:0007669"/>
    <property type="project" value="InterPro"/>
</dbReference>
<reference evidence="2 3" key="1">
    <citation type="submission" date="2023-11" db="EMBL/GenBank/DDBJ databases">
        <title>Halocaridina rubra genome assembly.</title>
        <authorList>
            <person name="Smith C."/>
        </authorList>
    </citation>
    <scope>NUCLEOTIDE SEQUENCE [LARGE SCALE GENOMIC DNA]</scope>
    <source>
        <strain evidence="2">EP-1</strain>
        <tissue evidence="2">Whole</tissue>
    </source>
</reference>
<name>A0AAN8WU37_HALRR</name>
<dbReference type="Proteomes" id="UP001381693">
    <property type="component" value="Unassembled WGS sequence"/>
</dbReference>
<dbReference type="EMBL" id="JAXCGZ010013582">
    <property type="protein sequence ID" value="KAK7072252.1"/>
    <property type="molecule type" value="Genomic_DNA"/>
</dbReference>
<comment type="caution">
    <text evidence="2">The sequence shown here is derived from an EMBL/GenBank/DDBJ whole genome shotgun (WGS) entry which is preliminary data.</text>
</comment>
<feature type="transmembrane region" description="Helical" evidence="1">
    <location>
        <begin position="48"/>
        <end position="72"/>
    </location>
</feature>
<dbReference type="InterPro" id="IPR038050">
    <property type="entry name" value="Neuro_actylchol_rec"/>
</dbReference>
<keyword evidence="1" id="KW-1133">Transmembrane helix</keyword>
<keyword evidence="1" id="KW-0812">Transmembrane</keyword>
<organism evidence="2 3">
    <name type="scientific">Halocaridina rubra</name>
    <name type="common">Hawaiian red shrimp</name>
    <dbReference type="NCBI Taxonomy" id="373956"/>
    <lineage>
        <taxon>Eukaryota</taxon>
        <taxon>Metazoa</taxon>
        <taxon>Ecdysozoa</taxon>
        <taxon>Arthropoda</taxon>
        <taxon>Crustacea</taxon>
        <taxon>Multicrustacea</taxon>
        <taxon>Malacostraca</taxon>
        <taxon>Eumalacostraca</taxon>
        <taxon>Eucarida</taxon>
        <taxon>Decapoda</taxon>
        <taxon>Pleocyemata</taxon>
        <taxon>Caridea</taxon>
        <taxon>Atyoidea</taxon>
        <taxon>Atyidae</taxon>
        <taxon>Halocaridina</taxon>
    </lineage>
</organism>
<keyword evidence="3" id="KW-1185">Reference proteome</keyword>
<keyword evidence="1" id="KW-0472">Membrane</keyword>
<evidence type="ECO:0000256" key="1">
    <source>
        <dbReference type="SAM" id="Phobius"/>
    </source>
</evidence>
<dbReference type="GO" id="GO:0016020">
    <property type="term" value="C:membrane"/>
    <property type="evidence" value="ECO:0007669"/>
    <property type="project" value="InterPro"/>
</dbReference>
<keyword evidence="2" id="KW-0675">Receptor</keyword>
<protein>
    <submittedName>
        <fullName evidence="2">Glycine receptor subunit alpha-3</fullName>
    </submittedName>
</protein>
<evidence type="ECO:0000313" key="3">
    <source>
        <dbReference type="Proteomes" id="UP001381693"/>
    </source>
</evidence>
<sequence>MCRPLVPPFRESGAHGLRSCEVHLQGPRTSCWRSWLAKFPTRSKRIDVIARITFPLIFALFNIAYWSAYLFVEEEKM</sequence>
<dbReference type="Gene3D" id="1.20.58.390">
    <property type="entry name" value="Neurotransmitter-gated ion-channel transmembrane domain"/>
    <property type="match status" value="1"/>
</dbReference>
<dbReference type="AlphaFoldDB" id="A0AAN8WU37"/>